<proteinExistence type="predicted"/>
<dbReference type="EMBL" id="LAZR01034393">
    <property type="protein sequence ID" value="KKL45420.1"/>
    <property type="molecule type" value="Genomic_DNA"/>
</dbReference>
<sequence>TLLTNPPCAKELQILKEEIFSKGFFEAGEYIREKDLLINSNVVPTIKNRKINYFINLSLTHPHPADSRNELVINKTQALEIKQKPIISTKLPNPISFSLSGLNVVLSKDIFKPGETIKISFSSEVLKQLEIRLLQNANLVCFCNAYGKDCHLVEELPPAIAGDAKTTDMERNFLLLKVPEIAEPSHNFLWEPIEKEQFGHRYGDYSKWSLLIIGKRKPEFGREPIKFEVPITIIKKRVTEEKSGTGLLIEPYSGSGSLFDGLSSKFQKIYKVISINSEAENYILKIKNISDTDIFGVTVRIAGLHEGLFETTPSLIGFNIWKKNEEKEIIYKTNKNISALISEISDNTQKKIKIQSPISSNFF</sequence>
<name>A0A0F9EKK6_9ZZZZ</name>
<dbReference type="AlphaFoldDB" id="A0A0F9EKK6"/>
<reference evidence="1" key="1">
    <citation type="journal article" date="2015" name="Nature">
        <title>Complex archaea that bridge the gap between prokaryotes and eukaryotes.</title>
        <authorList>
            <person name="Spang A."/>
            <person name="Saw J.H."/>
            <person name="Jorgensen S.L."/>
            <person name="Zaremba-Niedzwiedzka K."/>
            <person name="Martijn J."/>
            <person name="Lind A.E."/>
            <person name="van Eijk R."/>
            <person name="Schleper C."/>
            <person name="Guy L."/>
            <person name="Ettema T.J."/>
        </authorList>
    </citation>
    <scope>NUCLEOTIDE SEQUENCE</scope>
</reference>
<accession>A0A0F9EKK6</accession>
<gene>
    <name evidence="1" type="ORF">LCGC14_2355850</name>
</gene>
<evidence type="ECO:0000313" key="1">
    <source>
        <dbReference type="EMBL" id="KKL45420.1"/>
    </source>
</evidence>
<organism evidence="1">
    <name type="scientific">marine sediment metagenome</name>
    <dbReference type="NCBI Taxonomy" id="412755"/>
    <lineage>
        <taxon>unclassified sequences</taxon>
        <taxon>metagenomes</taxon>
        <taxon>ecological metagenomes</taxon>
    </lineage>
</organism>
<protein>
    <submittedName>
        <fullName evidence="1">Uncharacterized protein</fullName>
    </submittedName>
</protein>
<comment type="caution">
    <text evidence="1">The sequence shown here is derived from an EMBL/GenBank/DDBJ whole genome shotgun (WGS) entry which is preliminary data.</text>
</comment>
<feature type="non-terminal residue" evidence="1">
    <location>
        <position position="1"/>
    </location>
</feature>